<feature type="compositionally biased region" description="Basic and acidic residues" evidence="1">
    <location>
        <begin position="579"/>
        <end position="591"/>
    </location>
</feature>
<sequence>MQRESEAVGVRPAGRLPTQLHVNHDGRKPLFSKDQESSRVSLGGGANRSAMGDNSLLRRKSTNEFSFLSNRDGNTTVASPGGTRIPRPREEEAGDESDGGIDPNGPVDGSPSPAPRPWRIRTASDESKLRRILGEDHLDSKGQSRIQPTGHSSSSGTLVGSKGAPSAVSSARSPAVVNAQMAGKGIPRMKSMDTLTYAQSGDLRAAASPSRLGQLRSSRMSIPGSSIGLPDLVPGIDDAPLLSVERPSRIPSPVYPSPEKSFAWQVDEDFTAGDLQVSDSPRLKVGRHMFENRISYDDNGKINLSSASKPADSNSRNTKLDDIRSRELQTGSNLPLERPTPRTYISKLDQIRARESQVEQQIPIPNRHLDRLRNTKLDEIRQREENGLSRRALAAARLQEIKEMNQMARSKSPEEIARPRSSRGLYSRYNMDAVPGTNGLPARPNTAAAGEEPGRRIPDTPVTIFKKDPRRTNSDGVTNGIDYKENASDANVKREEEVPKPKSDEKRSDDFEWVRRLARAASSSPAAAETKTQRLPLSTDNNSNQNNQIITTTTNQIDAENSEPVALAYRRALDNDRKSVDLGAKDSERPKSTVAFAPSVPSHRARLSASSIKSKRSSMQSETDPTDRIEAEMKLFAPADNQSERGSLRAPSPPLDSEDDRDDDRQADDATPKPTKPDPLTMPTPRVTGAYVDTPVTVKVEKIKEEPVDVKPKVEEKPVKVEPPAGILRERRASLAWRNKDQDTVSEPGATEESDVGVTTSAAVKRPRAKSLPRRRPPVKNSAKPPSVRDDLLQLQRAYNVEDSTFDDLDEILSGRKPRLNGLPTEPLFQTNEEDDFEFDLDFKANPTTASPKRSPKKERMSSAEAEASDGDLATLDRMNKSLRTGIMSIRTAKQGIERLEGQFAQANKPSLESSPTAAPASSEIKHEHDLNHPDHDKNCPYCASNPKPTYLAYLHLAIPRLFYRKPQFRLTLLGTLVLLLSLWYAAESAMCSMYCRPTTCPASKAPCLWSYDDPSTFGTAIPIKLDQWATSGYGRELFGHFTEEASDWFADMQDLALGRDITEIDMAKLSFEEKRRHRRRLRKKGLAKPAPVPGPETKAKWDAWHQTRLAKQRAKEAREMGYVIEDESEGTSIGGDQRVW</sequence>
<accession>A0ABR0SX50</accession>
<feature type="compositionally biased region" description="Low complexity" evidence="1">
    <location>
        <begin position="910"/>
        <end position="923"/>
    </location>
</feature>
<feature type="compositionally biased region" description="Low complexity" evidence="1">
    <location>
        <begin position="538"/>
        <end position="547"/>
    </location>
</feature>
<organism evidence="2 3">
    <name type="scientific">Cladobotryum mycophilum</name>
    <dbReference type="NCBI Taxonomy" id="491253"/>
    <lineage>
        <taxon>Eukaryota</taxon>
        <taxon>Fungi</taxon>
        <taxon>Dikarya</taxon>
        <taxon>Ascomycota</taxon>
        <taxon>Pezizomycotina</taxon>
        <taxon>Sordariomycetes</taxon>
        <taxon>Hypocreomycetidae</taxon>
        <taxon>Hypocreales</taxon>
        <taxon>Hypocreaceae</taxon>
        <taxon>Cladobotryum</taxon>
    </lineage>
</organism>
<feature type="region of interest" description="Disordered" evidence="1">
    <location>
        <begin position="732"/>
        <end position="794"/>
    </location>
</feature>
<feature type="compositionally biased region" description="Polar residues" evidence="1">
    <location>
        <begin position="143"/>
        <end position="158"/>
    </location>
</feature>
<feature type="region of interest" description="Disordered" evidence="1">
    <location>
        <begin position="298"/>
        <end position="340"/>
    </location>
</feature>
<feature type="compositionally biased region" description="Low complexity" evidence="1">
    <location>
        <begin position="164"/>
        <end position="176"/>
    </location>
</feature>
<comment type="caution">
    <text evidence="2">The sequence shown here is derived from an EMBL/GenBank/DDBJ whole genome shotgun (WGS) entry which is preliminary data.</text>
</comment>
<feature type="compositionally biased region" description="Polar residues" evidence="1">
    <location>
        <begin position="215"/>
        <end position="224"/>
    </location>
</feature>
<reference evidence="2 3" key="1">
    <citation type="submission" date="2024-01" db="EMBL/GenBank/DDBJ databases">
        <title>Complete genome of Cladobotryum mycophilum ATHUM6906.</title>
        <authorList>
            <person name="Christinaki A.C."/>
            <person name="Myridakis A.I."/>
            <person name="Kouvelis V.N."/>
        </authorList>
    </citation>
    <scope>NUCLEOTIDE SEQUENCE [LARGE SCALE GENOMIC DNA]</scope>
    <source>
        <strain evidence="2 3">ATHUM6906</strain>
    </source>
</reference>
<feature type="compositionally biased region" description="Basic and acidic residues" evidence="1">
    <location>
        <begin position="732"/>
        <end position="743"/>
    </location>
</feature>
<gene>
    <name evidence="2" type="ORF">PT974_02068</name>
</gene>
<feature type="compositionally biased region" description="Basic and acidic residues" evidence="1">
    <location>
        <begin position="318"/>
        <end position="327"/>
    </location>
</feature>
<feature type="compositionally biased region" description="Basic residues" evidence="1">
    <location>
        <begin position="765"/>
        <end position="778"/>
    </location>
</feature>
<feature type="compositionally biased region" description="Basic and acidic residues" evidence="1">
    <location>
        <begin position="482"/>
        <end position="515"/>
    </location>
</feature>
<evidence type="ECO:0000256" key="1">
    <source>
        <dbReference type="SAM" id="MobiDB-lite"/>
    </source>
</evidence>
<feature type="compositionally biased region" description="Basic and acidic residues" evidence="1">
    <location>
        <begin position="122"/>
        <end position="142"/>
    </location>
</feature>
<protein>
    <submittedName>
        <fullName evidence="2">Uncharacterized protein</fullName>
    </submittedName>
</protein>
<feature type="region of interest" description="Disordered" evidence="1">
    <location>
        <begin position="579"/>
        <end position="692"/>
    </location>
</feature>
<feature type="region of interest" description="Disordered" evidence="1">
    <location>
        <begin position="1"/>
        <end position="176"/>
    </location>
</feature>
<feature type="compositionally biased region" description="Polar residues" evidence="1">
    <location>
        <begin position="302"/>
        <end position="317"/>
    </location>
</feature>
<dbReference type="Proteomes" id="UP001338125">
    <property type="component" value="Unassembled WGS sequence"/>
</dbReference>
<feature type="compositionally biased region" description="Low complexity" evidence="1">
    <location>
        <begin position="519"/>
        <end position="528"/>
    </location>
</feature>
<evidence type="ECO:0000313" key="2">
    <source>
        <dbReference type="EMBL" id="KAK5996728.1"/>
    </source>
</evidence>
<feature type="region of interest" description="Disordered" evidence="1">
    <location>
        <begin position="206"/>
        <end position="230"/>
    </location>
</feature>
<evidence type="ECO:0000313" key="3">
    <source>
        <dbReference type="Proteomes" id="UP001338125"/>
    </source>
</evidence>
<feature type="compositionally biased region" description="Basic and acidic residues" evidence="1">
    <location>
        <begin position="22"/>
        <end position="37"/>
    </location>
</feature>
<name>A0ABR0SX50_9HYPO</name>
<feature type="compositionally biased region" description="Polar residues" evidence="1">
    <location>
        <begin position="63"/>
        <end position="78"/>
    </location>
</feature>
<feature type="region of interest" description="Disordered" evidence="1">
    <location>
        <begin position="434"/>
        <end position="547"/>
    </location>
</feature>
<feature type="compositionally biased region" description="Basic and acidic residues" evidence="1">
    <location>
        <begin position="924"/>
        <end position="933"/>
    </location>
</feature>
<feature type="region of interest" description="Disordered" evidence="1">
    <location>
        <begin position="907"/>
        <end position="933"/>
    </location>
</feature>
<feature type="region of interest" description="Disordered" evidence="1">
    <location>
        <begin position="1122"/>
        <end position="1141"/>
    </location>
</feature>
<feature type="region of interest" description="Disordered" evidence="1">
    <location>
        <begin position="843"/>
        <end position="873"/>
    </location>
</feature>
<dbReference type="EMBL" id="JAVFKD010000002">
    <property type="protein sequence ID" value="KAK5996728.1"/>
    <property type="molecule type" value="Genomic_DNA"/>
</dbReference>
<proteinExistence type="predicted"/>
<keyword evidence="3" id="KW-1185">Reference proteome</keyword>